<organism evidence="2 3">
    <name type="scientific">Apiospora saccharicola</name>
    <dbReference type="NCBI Taxonomy" id="335842"/>
    <lineage>
        <taxon>Eukaryota</taxon>
        <taxon>Fungi</taxon>
        <taxon>Dikarya</taxon>
        <taxon>Ascomycota</taxon>
        <taxon>Pezizomycotina</taxon>
        <taxon>Sordariomycetes</taxon>
        <taxon>Xylariomycetidae</taxon>
        <taxon>Amphisphaeriales</taxon>
        <taxon>Apiosporaceae</taxon>
        <taxon>Apiospora</taxon>
    </lineage>
</organism>
<proteinExistence type="predicted"/>
<accession>A0ABR1U7Y6</accession>
<feature type="signal peptide" evidence="1">
    <location>
        <begin position="1"/>
        <end position="16"/>
    </location>
</feature>
<name>A0ABR1U7Y6_9PEZI</name>
<feature type="chain" id="PRO_5046066369" evidence="1">
    <location>
        <begin position="17"/>
        <end position="130"/>
    </location>
</feature>
<gene>
    <name evidence="2" type="ORF">PG996_013335</name>
</gene>
<dbReference type="EMBL" id="JAQQWM010000008">
    <property type="protein sequence ID" value="KAK8054034.1"/>
    <property type="molecule type" value="Genomic_DNA"/>
</dbReference>
<evidence type="ECO:0000313" key="2">
    <source>
        <dbReference type="EMBL" id="KAK8054034.1"/>
    </source>
</evidence>
<sequence length="130" mass="14021">MKLLSVLLALSTAVIAAPAAGFAADPPNFVMNSVACACANDQGRWRVDDLCHSNSGWPTFEYPDAWSRRNNNTTKANTNFFGLRPDEAEAFAAVSAFLRDVHRVVTERGLGSGWVLSEASGWGGFKIEGK</sequence>
<keyword evidence="3" id="KW-1185">Reference proteome</keyword>
<reference evidence="2 3" key="1">
    <citation type="submission" date="2023-01" db="EMBL/GenBank/DDBJ databases">
        <title>Analysis of 21 Apiospora genomes using comparative genomics revels a genus with tremendous synthesis potential of carbohydrate active enzymes and secondary metabolites.</title>
        <authorList>
            <person name="Sorensen T."/>
        </authorList>
    </citation>
    <scope>NUCLEOTIDE SEQUENCE [LARGE SCALE GENOMIC DNA]</scope>
    <source>
        <strain evidence="2 3">CBS 83171</strain>
    </source>
</reference>
<keyword evidence="1" id="KW-0732">Signal</keyword>
<dbReference type="Proteomes" id="UP001446871">
    <property type="component" value="Unassembled WGS sequence"/>
</dbReference>
<comment type="caution">
    <text evidence="2">The sequence shown here is derived from an EMBL/GenBank/DDBJ whole genome shotgun (WGS) entry which is preliminary data.</text>
</comment>
<protein>
    <submittedName>
        <fullName evidence="2">Uncharacterized protein</fullName>
    </submittedName>
</protein>
<evidence type="ECO:0000256" key="1">
    <source>
        <dbReference type="SAM" id="SignalP"/>
    </source>
</evidence>
<evidence type="ECO:0000313" key="3">
    <source>
        <dbReference type="Proteomes" id="UP001446871"/>
    </source>
</evidence>